<keyword evidence="1" id="KW-0812">Transmembrane</keyword>
<dbReference type="InterPro" id="IPR036938">
    <property type="entry name" value="PAP2/HPO_sf"/>
</dbReference>
<feature type="transmembrane region" description="Helical" evidence="1">
    <location>
        <begin position="63"/>
        <end position="84"/>
    </location>
</feature>
<evidence type="ECO:0000313" key="3">
    <source>
        <dbReference type="EMBL" id="HIS24009.1"/>
    </source>
</evidence>
<comment type="caution">
    <text evidence="3">The sequence shown here is derived from an EMBL/GenBank/DDBJ whole genome shotgun (WGS) entry which is preliminary data.</text>
</comment>
<dbReference type="SUPFAM" id="SSF48317">
    <property type="entry name" value="Acid phosphatase/Vanadium-dependent haloperoxidase"/>
    <property type="match status" value="1"/>
</dbReference>
<dbReference type="AlphaFoldDB" id="A0A9D1EMR7"/>
<keyword evidence="1" id="KW-0472">Membrane</keyword>
<evidence type="ECO:0000313" key="4">
    <source>
        <dbReference type="Proteomes" id="UP000823982"/>
    </source>
</evidence>
<dbReference type="Proteomes" id="UP000823982">
    <property type="component" value="Unassembled WGS sequence"/>
</dbReference>
<dbReference type="Pfam" id="PF01569">
    <property type="entry name" value="PAP2"/>
    <property type="match status" value="1"/>
</dbReference>
<accession>A0A9D1EMR7</accession>
<protein>
    <submittedName>
        <fullName evidence="3">Phosphatase PAP2 family protein</fullName>
    </submittedName>
</protein>
<reference evidence="3" key="1">
    <citation type="submission" date="2020-10" db="EMBL/GenBank/DDBJ databases">
        <authorList>
            <person name="Gilroy R."/>
        </authorList>
    </citation>
    <scope>NUCLEOTIDE SEQUENCE</scope>
    <source>
        <strain evidence="3">CHK157-1446</strain>
    </source>
</reference>
<dbReference type="InterPro" id="IPR000326">
    <property type="entry name" value="PAP2/HPO"/>
</dbReference>
<feature type="transmembrane region" description="Helical" evidence="1">
    <location>
        <begin position="96"/>
        <end position="114"/>
    </location>
</feature>
<feature type="transmembrane region" description="Helical" evidence="1">
    <location>
        <begin position="194"/>
        <end position="212"/>
    </location>
</feature>
<reference evidence="3" key="2">
    <citation type="journal article" date="2021" name="PeerJ">
        <title>Extensive microbial diversity within the chicken gut microbiome revealed by metagenomics and culture.</title>
        <authorList>
            <person name="Gilroy R."/>
            <person name="Ravi A."/>
            <person name="Getino M."/>
            <person name="Pursley I."/>
            <person name="Horton D.L."/>
            <person name="Alikhan N.F."/>
            <person name="Baker D."/>
            <person name="Gharbi K."/>
            <person name="Hall N."/>
            <person name="Watson M."/>
            <person name="Adriaenssens E.M."/>
            <person name="Foster-Nyarko E."/>
            <person name="Jarju S."/>
            <person name="Secka A."/>
            <person name="Antonio M."/>
            <person name="Oren A."/>
            <person name="Chaudhuri R.R."/>
            <person name="La Ragione R."/>
            <person name="Hildebrand F."/>
            <person name="Pallen M.J."/>
        </authorList>
    </citation>
    <scope>NUCLEOTIDE SEQUENCE</scope>
    <source>
        <strain evidence="3">CHK157-1446</strain>
    </source>
</reference>
<dbReference type="Gene3D" id="1.20.144.10">
    <property type="entry name" value="Phosphatidic acid phosphatase type 2/haloperoxidase"/>
    <property type="match status" value="1"/>
</dbReference>
<feature type="transmembrane region" description="Helical" evidence="1">
    <location>
        <begin position="170"/>
        <end position="188"/>
    </location>
</feature>
<feature type="transmembrane region" description="Helical" evidence="1">
    <location>
        <begin position="146"/>
        <end position="163"/>
    </location>
</feature>
<feature type="transmembrane region" description="Helical" evidence="1">
    <location>
        <begin position="21"/>
        <end position="38"/>
    </location>
</feature>
<keyword evidence="1" id="KW-1133">Transmembrane helix</keyword>
<organism evidence="3 4">
    <name type="scientific">Candidatus Faeciplasma gallinarum</name>
    <dbReference type="NCBI Taxonomy" id="2840799"/>
    <lineage>
        <taxon>Bacteria</taxon>
        <taxon>Bacillati</taxon>
        <taxon>Bacillota</taxon>
        <taxon>Clostridia</taxon>
        <taxon>Eubacteriales</taxon>
        <taxon>Oscillospiraceae</taxon>
        <taxon>Oscillospiraceae incertae sedis</taxon>
        <taxon>Candidatus Faeciplasma</taxon>
    </lineage>
</organism>
<evidence type="ECO:0000259" key="2">
    <source>
        <dbReference type="Pfam" id="PF01569"/>
    </source>
</evidence>
<feature type="domain" description="Phosphatidic acid phosphatase type 2/haloperoxidase" evidence="2">
    <location>
        <begin position="139"/>
        <end position="214"/>
    </location>
</feature>
<gene>
    <name evidence="3" type="ORF">IAD01_01190</name>
</gene>
<proteinExistence type="predicted"/>
<name>A0A9D1EMR7_9FIRM</name>
<dbReference type="EMBL" id="DVIR01000010">
    <property type="protein sequence ID" value="HIS24009.1"/>
    <property type="molecule type" value="Genomic_DNA"/>
</dbReference>
<sequence length="240" mass="28197">MDKLIDYRRFRFSKLKGEFRYVLLLLYWPFYGLAFLFAERIYKPPAYHEMYCFLDDYIPFNELFLIPYMFWFVFLVGMLAYSFFFDAESFTKMMQFIIITYTVSLIIFFLYPNAQYLRPAEFEGANFLTRFMADFYQFDTNTNVCPSLHVIGSFAAMFCGWHTKRFSSKGWRIAFTVTAILISISTVFLKQHSVIDIIVAVPICIIAYFICYRRKPHARATAGALMSAAKGEKANEKVSV</sequence>
<evidence type="ECO:0000256" key="1">
    <source>
        <dbReference type="SAM" id="Phobius"/>
    </source>
</evidence>